<evidence type="ECO:0000256" key="4">
    <source>
        <dbReference type="ARBA" id="ARBA00023004"/>
    </source>
</evidence>
<comment type="caution">
    <text evidence="7">The sequence shown here is derived from an EMBL/GenBank/DDBJ whole genome shotgun (WGS) entry which is preliminary data.</text>
</comment>
<dbReference type="AlphaFoldDB" id="A0A7W6BJ93"/>
<dbReference type="SUPFAM" id="SSF50022">
    <property type="entry name" value="ISP domain"/>
    <property type="match status" value="1"/>
</dbReference>
<dbReference type="InterPro" id="IPR017941">
    <property type="entry name" value="Rieske_2Fe-2S"/>
</dbReference>
<feature type="domain" description="Rieske" evidence="6">
    <location>
        <begin position="1"/>
        <end position="101"/>
    </location>
</feature>
<dbReference type="GO" id="GO:0008168">
    <property type="term" value="F:methyltransferase activity"/>
    <property type="evidence" value="ECO:0007669"/>
    <property type="project" value="UniProtKB-KW"/>
</dbReference>
<dbReference type="Gene3D" id="2.102.10.10">
    <property type="entry name" value="Rieske [2Fe-2S] iron-sulphur domain"/>
    <property type="match status" value="1"/>
</dbReference>
<dbReference type="CDD" id="cd08878">
    <property type="entry name" value="RHO_alpha_C_DMO-like"/>
    <property type="match status" value="1"/>
</dbReference>
<dbReference type="SUPFAM" id="SSF55961">
    <property type="entry name" value="Bet v1-like"/>
    <property type="match status" value="1"/>
</dbReference>
<evidence type="ECO:0000313" key="8">
    <source>
        <dbReference type="Proteomes" id="UP000571950"/>
    </source>
</evidence>
<evidence type="ECO:0000256" key="2">
    <source>
        <dbReference type="ARBA" id="ARBA00022723"/>
    </source>
</evidence>
<keyword evidence="7" id="KW-0503">Monooxygenase</keyword>
<dbReference type="GO" id="GO:0018489">
    <property type="term" value="F:vanillate monooxygenase activity"/>
    <property type="evidence" value="ECO:0007669"/>
    <property type="project" value="UniProtKB-EC"/>
</dbReference>
<keyword evidence="4" id="KW-0408">Iron</keyword>
<dbReference type="PROSITE" id="PS51296">
    <property type="entry name" value="RIESKE"/>
    <property type="match status" value="1"/>
</dbReference>
<keyword evidence="2" id="KW-0479">Metal-binding</keyword>
<sequence>MAAWSSEVGDGLFARRLLGVPVLIYRLPDGEVVACRDMCPHRFAPLSMGRKTETGVQCPYHGLHFDRTGRCDHNPTGKGHIPAGTHLRMFRIVERHRILWIWMGDAGRADESLIPDLSLVPEEGGAHDNIGNYLHVKANCLLEIDNLMDLSHVNFIHEGTLGNESMRSAEVKVTEPDGKVRAELWMPGTTGGFGPMTGQPCDQWMNMVWMAPGSMILEFGAVPPGAEPVQDPYCYAFHIVTPETDRTTHFFFGSSGTFDETEAAKAQFIREAQIRAFLTEDNPMIEAVDERMDGADFWSMRPAILTNDKAAIRVRRKLEKMCREEEAARRAEAGRVSASEPATQ</sequence>
<evidence type="ECO:0000256" key="5">
    <source>
        <dbReference type="ARBA" id="ARBA00023014"/>
    </source>
</evidence>
<keyword evidence="3 7" id="KW-0560">Oxidoreductase</keyword>
<dbReference type="InterPro" id="IPR036922">
    <property type="entry name" value="Rieske_2Fe-2S_sf"/>
</dbReference>
<dbReference type="Proteomes" id="UP000571950">
    <property type="component" value="Unassembled WGS sequence"/>
</dbReference>
<dbReference type="InterPro" id="IPR050584">
    <property type="entry name" value="Cholesterol_7-desaturase"/>
</dbReference>
<evidence type="ECO:0000259" key="6">
    <source>
        <dbReference type="PROSITE" id="PS51296"/>
    </source>
</evidence>
<gene>
    <name evidence="7" type="ORF">GGR43_001712</name>
</gene>
<dbReference type="GO" id="GO:0051537">
    <property type="term" value="F:2 iron, 2 sulfur cluster binding"/>
    <property type="evidence" value="ECO:0007669"/>
    <property type="project" value="UniProtKB-KW"/>
</dbReference>
<dbReference type="GO" id="GO:0032259">
    <property type="term" value="P:methylation"/>
    <property type="evidence" value="ECO:0007669"/>
    <property type="project" value="UniProtKB-KW"/>
</dbReference>
<dbReference type="EC" id="1.14.13.82" evidence="7"/>
<evidence type="ECO:0000256" key="1">
    <source>
        <dbReference type="ARBA" id="ARBA00022714"/>
    </source>
</evidence>
<dbReference type="InterPro" id="IPR044043">
    <property type="entry name" value="VanA_C_cat"/>
</dbReference>
<reference evidence="7 8" key="1">
    <citation type="submission" date="2020-08" db="EMBL/GenBank/DDBJ databases">
        <title>Genomic Encyclopedia of Type Strains, Phase IV (KMG-IV): sequencing the most valuable type-strain genomes for metagenomic binning, comparative biology and taxonomic classification.</title>
        <authorList>
            <person name="Goeker M."/>
        </authorList>
    </citation>
    <scope>NUCLEOTIDE SEQUENCE [LARGE SCALE GENOMIC DNA]</scope>
    <source>
        <strain evidence="7 8">DSM 26189</strain>
    </source>
</reference>
<dbReference type="Pfam" id="PF00355">
    <property type="entry name" value="Rieske"/>
    <property type="match status" value="1"/>
</dbReference>
<keyword evidence="1" id="KW-0001">2Fe-2S</keyword>
<evidence type="ECO:0000256" key="3">
    <source>
        <dbReference type="ARBA" id="ARBA00023002"/>
    </source>
</evidence>
<dbReference type="PANTHER" id="PTHR21266">
    <property type="entry name" value="IRON-SULFUR DOMAIN CONTAINING PROTEIN"/>
    <property type="match status" value="1"/>
</dbReference>
<protein>
    <submittedName>
        <fullName evidence="7">Vanillate O-demethylase monooxygenase subunit</fullName>
        <ecNumber evidence="7">1.14.13.82</ecNumber>
    </submittedName>
</protein>
<accession>A0A7W6BJ93</accession>
<dbReference type="PANTHER" id="PTHR21266:SF60">
    <property type="entry name" value="3-KETOSTEROID-9-ALPHA-MONOOXYGENASE, OXYGENASE COMPONENT"/>
    <property type="match status" value="1"/>
</dbReference>
<dbReference type="EMBL" id="JACIDT010000005">
    <property type="protein sequence ID" value="MBB3925997.1"/>
    <property type="molecule type" value="Genomic_DNA"/>
</dbReference>
<organism evidence="7 8">
    <name type="scientific">Sphingobium jiangsuense</name>
    <dbReference type="NCBI Taxonomy" id="870476"/>
    <lineage>
        <taxon>Bacteria</taxon>
        <taxon>Pseudomonadati</taxon>
        <taxon>Pseudomonadota</taxon>
        <taxon>Alphaproteobacteria</taxon>
        <taxon>Sphingomonadales</taxon>
        <taxon>Sphingomonadaceae</taxon>
        <taxon>Sphingobium</taxon>
    </lineage>
</organism>
<keyword evidence="5" id="KW-0411">Iron-sulfur</keyword>
<dbReference type="Pfam" id="PF19112">
    <property type="entry name" value="VanA_C"/>
    <property type="match status" value="1"/>
</dbReference>
<evidence type="ECO:0000313" key="7">
    <source>
        <dbReference type="EMBL" id="MBB3925997.1"/>
    </source>
</evidence>
<keyword evidence="7" id="KW-0808">Transferase</keyword>
<dbReference type="GO" id="GO:0046872">
    <property type="term" value="F:metal ion binding"/>
    <property type="evidence" value="ECO:0007669"/>
    <property type="project" value="UniProtKB-KW"/>
</dbReference>
<keyword evidence="8" id="KW-1185">Reference proteome</keyword>
<proteinExistence type="predicted"/>
<dbReference type="Gene3D" id="3.90.380.10">
    <property type="entry name" value="Naphthalene 1,2-dioxygenase Alpha Subunit, Chain A, domain 1"/>
    <property type="match status" value="1"/>
</dbReference>
<name>A0A7W6BJ93_9SPHN</name>
<keyword evidence="7" id="KW-0489">Methyltransferase</keyword>